<name>A0AA35V047_LACSI</name>
<protein>
    <submittedName>
        <fullName evidence="2">Uncharacterized protein</fullName>
    </submittedName>
</protein>
<dbReference type="AlphaFoldDB" id="A0AA35V047"/>
<gene>
    <name evidence="2" type="ORF">LSALG_LOCUS342</name>
</gene>
<evidence type="ECO:0000256" key="1">
    <source>
        <dbReference type="SAM" id="MobiDB-lite"/>
    </source>
</evidence>
<feature type="compositionally biased region" description="Basic and acidic residues" evidence="1">
    <location>
        <begin position="106"/>
        <end position="139"/>
    </location>
</feature>
<feature type="region of interest" description="Disordered" evidence="1">
    <location>
        <begin position="104"/>
        <end position="139"/>
    </location>
</feature>
<keyword evidence="3" id="KW-1185">Reference proteome</keyword>
<proteinExistence type="predicted"/>
<reference evidence="2" key="1">
    <citation type="submission" date="2023-04" db="EMBL/GenBank/DDBJ databases">
        <authorList>
            <person name="Vijverberg K."/>
            <person name="Xiong W."/>
            <person name="Schranz E."/>
        </authorList>
    </citation>
    <scope>NUCLEOTIDE SEQUENCE</scope>
</reference>
<accession>A0AA35V047</accession>
<dbReference type="EMBL" id="OX465086">
    <property type="protein sequence ID" value="CAI9259448.1"/>
    <property type="molecule type" value="Genomic_DNA"/>
</dbReference>
<sequence length="139" mass="16131">MWSNKGSSPYGYGSACFKNNLNRLEAFHHMHVSKKGEFVDHLVEYQYDVDVNASLQNPEFVTVIGDIIRSFKNQDNNEEKRMKMMQTHSISCFMLWMIGMSIKTSDGGRRKDKVRGYKGRDREKGDGGVGNRKEDDEWR</sequence>
<evidence type="ECO:0000313" key="3">
    <source>
        <dbReference type="Proteomes" id="UP001177003"/>
    </source>
</evidence>
<evidence type="ECO:0000313" key="2">
    <source>
        <dbReference type="EMBL" id="CAI9259448.1"/>
    </source>
</evidence>
<organism evidence="2 3">
    <name type="scientific">Lactuca saligna</name>
    <name type="common">Willowleaf lettuce</name>
    <dbReference type="NCBI Taxonomy" id="75948"/>
    <lineage>
        <taxon>Eukaryota</taxon>
        <taxon>Viridiplantae</taxon>
        <taxon>Streptophyta</taxon>
        <taxon>Embryophyta</taxon>
        <taxon>Tracheophyta</taxon>
        <taxon>Spermatophyta</taxon>
        <taxon>Magnoliopsida</taxon>
        <taxon>eudicotyledons</taxon>
        <taxon>Gunneridae</taxon>
        <taxon>Pentapetalae</taxon>
        <taxon>asterids</taxon>
        <taxon>campanulids</taxon>
        <taxon>Asterales</taxon>
        <taxon>Asteraceae</taxon>
        <taxon>Cichorioideae</taxon>
        <taxon>Cichorieae</taxon>
        <taxon>Lactucinae</taxon>
        <taxon>Lactuca</taxon>
    </lineage>
</organism>
<dbReference type="Proteomes" id="UP001177003">
    <property type="component" value="Chromosome 0"/>
</dbReference>